<keyword evidence="3" id="KW-1185">Reference proteome</keyword>
<gene>
    <name evidence="2" type="ORF">B7P43_G12419</name>
</gene>
<dbReference type="GO" id="GO:0007018">
    <property type="term" value="P:microtubule-based movement"/>
    <property type="evidence" value="ECO:0007669"/>
    <property type="project" value="TreeGrafter"/>
</dbReference>
<dbReference type="OrthoDB" id="10248487at2759"/>
<evidence type="ECO:0008006" key="4">
    <source>
        <dbReference type="Google" id="ProtNLM"/>
    </source>
</evidence>
<evidence type="ECO:0000313" key="3">
    <source>
        <dbReference type="Proteomes" id="UP000235965"/>
    </source>
</evidence>
<dbReference type="PANTHER" id="PTHR21255">
    <property type="entry name" value="T-COMPLEX-ASSOCIATED-TESTIS-EXPRESSED 1/ DYNEIN LIGHT CHAIN"/>
    <property type="match status" value="1"/>
</dbReference>
<dbReference type="Proteomes" id="UP000235965">
    <property type="component" value="Unassembled WGS sequence"/>
</dbReference>
<dbReference type="STRING" id="105785.A0A2J7QEJ3"/>
<dbReference type="AlphaFoldDB" id="A0A2J7QEJ3"/>
<dbReference type="EMBL" id="NEVH01015309">
    <property type="protein sequence ID" value="PNF27010.1"/>
    <property type="molecule type" value="Genomic_DNA"/>
</dbReference>
<dbReference type="Gene3D" id="3.30.1140.40">
    <property type="entry name" value="Tctex-1"/>
    <property type="match status" value="1"/>
</dbReference>
<comment type="caution">
    <text evidence="2">The sequence shown here is derived from an EMBL/GenBank/DDBJ whole genome shotgun (WGS) entry which is preliminary data.</text>
</comment>
<dbReference type="GO" id="GO:0045505">
    <property type="term" value="F:dynein intermediate chain binding"/>
    <property type="evidence" value="ECO:0007669"/>
    <property type="project" value="TreeGrafter"/>
</dbReference>
<protein>
    <recommendedName>
        <fullName evidence="4">Tctex1 domain-containing protein 2</fullName>
    </recommendedName>
</protein>
<dbReference type="InterPro" id="IPR038586">
    <property type="entry name" value="Tctex-1-like_sf"/>
</dbReference>
<evidence type="ECO:0000313" key="2">
    <source>
        <dbReference type="EMBL" id="PNF27010.1"/>
    </source>
</evidence>
<dbReference type="Pfam" id="PF03645">
    <property type="entry name" value="Tctex-1"/>
    <property type="match status" value="1"/>
</dbReference>
<comment type="similarity">
    <text evidence="1">Belongs to the dynein light chain Tctex-type family.</text>
</comment>
<dbReference type="GO" id="GO:0005868">
    <property type="term" value="C:cytoplasmic dynein complex"/>
    <property type="evidence" value="ECO:0007669"/>
    <property type="project" value="TreeGrafter"/>
</dbReference>
<organism evidence="2 3">
    <name type="scientific">Cryptotermes secundus</name>
    <dbReference type="NCBI Taxonomy" id="105785"/>
    <lineage>
        <taxon>Eukaryota</taxon>
        <taxon>Metazoa</taxon>
        <taxon>Ecdysozoa</taxon>
        <taxon>Arthropoda</taxon>
        <taxon>Hexapoda</taxon>
        <taxon>Insecta</taxon>
        <taxon>Pterygota</taxon>
        <taxon>Neoptera</taxon>
        <taxon>Polyneoptera</taxon>
        <taxon>Dictyoptera</taxon>
        <taxon>Blattodea</taxon>
        <taxon>Blattoidea</taxon>
        <taxon>Termitoidae</taxon>
        <taxon>Kalotermitidae</taxon>
        <taxon>Cryptotermitinae</taxon>
        <taxon>Cryptotermes</taxon>
    </lineage>
</organism>
<dbReference type="GO" id="GO:0005737">
    <property type="term" value="C:cytoplasm"/>
    <property type="evidence" value="ECO:0007669"/>
    <property type="project" value="TreeGrafter"/>
</dbReference>
<proteinExistence type="inferred from homology"/>
<dbReference type="InParanoid" id="A0A2J7QEJ3"/>
<dbReference type="CDD" id="cd21451">
    <property type="entry name" value="DLC-like_TCTEX1D"/>
    <property type="match status" value="1"/>
</dbReference>
<dbReference type="PANTHER" id="PTHR21255:SF65">
    <property type="entry name" value="TCTEX1 DOMAIN-CONTAINING PROTEIN 2"/>
    <property type="match status" value="1"/>
</dbReference>
<evidence type="ECO:0000256" key="1">
    <source>
        <dbReference type="ARBA" id="ARBA00005361"/>
    </source>
</evidence>
<reference evidence="2 3" key="1">
    <citation type="submission" date="2017-12" db="EMBL/GenBank/DDBJ databases">
        <title>Hemimetabolous genomes reveal molecular basis of termite eusociality.</title>
        <authorList>
            <person name="Harrison M.C."/>
            <person name="Jongepier E."/>
            <person name="Robertson H.M."/>
            <person name="Arning N."/>
            <person name="Bitard-Feildel T."/>
            <person name="Chao H."/>
            <person name="Childers C.P."/>
            <person name="Dinh H."/>
            <person name="Doddapaneni H."/>
            <person name="Dugan S."/>
            <person name="Gowin J."/>
            <person name="Greiner C."/>
            <person name="Han Y."/>
            <person name="Hu H."/>
            <person name="Hughes D.S.T."/>
            <person name="Huylmans A.-K."/>
            <person name="Kemena C."/>
            <person name="Kremer L.P.M."/>
            <person name="Lee S.L."/>
            <person name="Lopez-Ezquerra A."/>
            <person name="Mallet L."/>
            <person name="Monroy-Kuhn J.M."/>
            <person name="Moser A."/>
            <person name="Murali S.C."/>
            <person name="Muzny D.M."/>
            <person name="Otani S."/>
            <person name="Piulachs M.-D."/>
            <person name="Poelchau M."/>
            <person name="Qu J."/>
            <person name="Schaub F."/>
            <person name="Wada-Katsumata A."/>
            <person name="Worley K.C."/>
            <person name="Xie Q."/>
            <person name="Ylla G."/>
            <person name="Poulsen M."/>
            <person name="Gibbs R.A."/>
            <person name="Schal C."/>
            <person name="Richards S."/>
            <person name="Belles X."/>
            <person name="Korb J."/>
            <person name="Bornberg-Bauer E."/>
        </authorList>
    </citation>
    <scope>NUCLEOTIDE SEQUENCE [LARGE SCALE GENOMIC DNA]</scope>
    <source>
        <tissue evidence="2">Whole body</tissue>
    </source>
</reference>
<accession>A0A2J7QEJ3</accession>
<dbReference type="InterPro" id="IPR005334">
    <property type="entry name" value="Tctex-1-like"/>
</dbReference>
<sequence>MNTYRLEAKTPFKPDHVNQVIRTLIDNELDGVKYDPETCARLCLTLSAELRSRVKVLGYDRCKLVCTVEIGEKCSQSVCSVVRFLWDVDRDNYAFYTYENTHIYAVACVYGVYYE</sequence>
<name>A0A2J7QEJ3_9NEOP</name>